<proteinExistence type="inferred from homology"/>
<evidence type="ECO:0000313" key="6">
    <source>
        <dbReference type="Proteomes" id="UP000683139"/>
    </source>
</evidence>
<keyword evidence="6" id="KW-1185">Reference proteome</keyword>
<reference evidence="5" key="1">
    <citation type="submission" date="2021-03" db="EMBL/GenBank/DDBJ databases">
        <title>Antimicrobial resistance genes in bacteria isolated from Japanese honey, and their potential for conferring macrolide and lincosamide resistance in the American foulbrood pathogen Paenibacillus larvae.</title>
        <authorList>
            <person name="Okamoto M."/>
            <person name="Kumagai M."/>
            <person name="Kanamori H."/>
            <person name="Takamatsu D."/>
        </authorList>
    </citation>
    <scope>NUCLEOTIDE SEQUENCE</scope>
    <source>
        <strain evidence="5">J40TS1</strain>
    </source>
</reference>
<dbReference type="EMBL" id="BOSE01000002">
    <property type="protein sequence ID" value="GIP15755.1"/>
    <property type="molecule type" value="Genomic_DNA"/>
</dbReference>
<comment type="function">
    <text evidence="2">HflC and HflK could encode or regulate a protease.</text>
</comment>
<dbReference type="RefSeq" id="WP_246563268.1">
    <property type="nucleotide sequence ID" value="NZ_BOSE01000002.1"/>
</dbReference>
<dbReference type="InterPro" id="IPR001107">
    <property type="entry name" value="Band_7"/>
</dbReference>
<comment type="subcellular location">
    <subcellularLocation>
        <location evidence="2">Membrane</location>
    </subcellularLocation>
</comment>
<evidence type="ECO:0000256" key="3">
    <source>
        <dbReference type="SAM" id="MobiDB-lite"/>
    </source>
</evidence>
<dbReference type="Pfam" id="PF01145">
    <property type="entry name" value="Band_7"/>
    <property type="match status" value="1"/>
</dbReference>
<dbReference type="SMART" id="SM00244">
    <property type="entry name" value="PHB"/>
    <property type="match status" value="1"/>
</dbReference>
<dbReference type="PANTHER" id="PTHR42911">
    <property type="entry name" value="MODULATOR OF FTSH PROTEASE HFLC"/>
    <property type="match status" value="1"/>
</dbReference>
<name>A0A920CWY3_9BACL</name>
<dbReference type="CDD" id="cd03404">
    <property type="entry name" value="SPFH_HflK"/>
    <property type="match status" value="1"/>
</dbReference>
<dbReference type="PANTHER" id="PTHR42911:SF2">
    <property type="entry name" value="PROHIBITIN FAMILY PROTEIN"/>
    <property type="match status" value="1"/>
</dbReference>
<comment type="similarity">
    <text evidence="1 2">Belongs to the band 7/mec-2 family. HflK subfamily.</text>
</comment>
<dbReference type="GO" id="GO:0006508">
    <property type="term" value="P:proteolysis"/>
    <property type="evidence" value="ECO:0007669"/>
    <property type="project" value="UniProtKB-KW"/>
</dbReference>
<dbReference type="SUPFAM" id="SSF117892">
    <property type="entry name" value="Band 7/SPFH domain"/>
    <property type="match status" value="1"/>
</dbReference>
<keyword evidence="2" id="KW-0812">Transmembrane</keyword>
<keyword evidence="2" id="KW-0472">Membrane</keyword>
<evidence type="ECO:0000256" key="1">
    <source>
        <dbReference type="ARBA" id="ARBA00006971"/>
    </source>
</evidence>
<evidence type="ECO:0000256" key="2">
    <source>
        <dbReference type="RuleBase" id="RU364113"/>
    </source>
</evidence>
<dbReference type="Gene3D" id="3.30.479.30">
    <property type="entry name" value="Band 7 domain"/>
    <property type="match status" value="1"/>
</dbReference>
<evidence type="ECO:0000313" key="5">
    <source>
        <dbReference type="EMBL" id="GIP15755.1"/>
    </source>
</evidence>
<dbReference type="GO" id="GO:0016020">
    <property type="term" value="C:membrane"/>
    <property type="evidence" value="ECO:0007669"/>
    <property type="project" value="UniProtKB-SubCell"/>
</dbReference>
<dbReference type="GO" id="GO:0008233">
    <property type="term" value="F:peptidase activity"/>
    <property type="evidence" value="ECO:0007669"/>
    <property type="project" value="UniProtKB-KW"/>
</dbReference>
<accession>A0A920CWY3</accession>
<keyword evidence="5" id="KW-0645">Protease</keyword>
<feature type="transmembrane region" description="Helical" evidence="2">
    <location>
        <begin position="28"/>
        <end position="49"/>
    </location>
</feature>
<dbReference type="AlphaFoldDB" id="A0A920CWY3"/>
<feature type="region of interest" description="Disordered" evidence="3">
    <location>
        <begin position="325"/>
        <end position="355"/>
    </location>
</feature>
<dbReference type="Proteomes" id="UP000683139">
    <property type="component" value="Unassembled WGS sequence"/>
</dbReference>
<feature type="compositionally biased region" description="Low complexity" evidence="3">
    <location>
        <begin position="327"/>
        <end position="347"/>
    </location>
</feature>
<evidence type="ECO:0000259" key="4">
    <source>
        <dbReference type="SMART" id="SM00244"/>
    </source>
</evidence>
<dbReference type="InterPro" id="IPR036013">
    <property type="entry name" value="Band_7/SPFH_dom_sf"/>
</dbReference>
<comment type="caution">
    <text evidence="5">The sequence shown here is derived from an EMBL/GenBank/DDBJ whole genome shotgun (WGS) entry which is preliminary data.</text>
</comment>
<protein>
    <recommendedName>
        <fullName evidence="2">Protein HflK</fullName>
    </recommendedName>
</protein>
<sequence length="355" mass="39307">MNTQQFSPEPGAPKPNKPEINMKSVRKFIIGAIVVIALIYIASTSFYTVEERERAVVYTFGKITHEEGSGLHFKLPHPIQKVEIVPAELTQTITIGYRESSGGDQVVEEEAMMITGDENIVAADAVITWKINNIKNYLTNIENPETFLRNSAIASIRSVIGAQKLDYVITDGKTEIQEQARIQLVELMDHYDTGIQIIDLKFQDIEPPDGEVSEAFRAVTNAREQKNTKINNAMKYENDRIPKARGEAQALIEQAEAEKASRILNAQGDVAKFNAIYEEYANNKEITESRLVLETLEKILPNAKIFVTNSNSDTVNYLPLNDLMNRSGSSSSSSKGTTGQSSTSTNSNEGQAATQ</sequence>
<organism evidence="5 6">
    <name type="scientific">Paenibacillus montaniterrae</name>
    <dbReference type="NCBI Taxonomy" id="429341"/>
    <lineage>
        <taxon>Bacteria</taxon>
        <taxon>Bacillati</taxon>
        <taxon>Bacillota</taxon>
        <taxon>Bacilli</taxon>
        <taxon>Bacillales</taxon>
        <taxon>Paenibacillaceae</taxon>
        <taxon>Paenibacillus</taxon>
    </lineage>
</organism>
<gene>
    <name evidence="5" type="ORF">J40TS1_13970</name>
</gene>
<dbReference type="NCBIfam" id="TIGR01933">
    <property type="entry name" value="hflK"/>
    <property type="match status" value="1"/>
</dbReference>
<keyword evidence="2" id="KW-1133">Transmembrane helix</keyword>
<dbReference type="InterPro" id="IPR010201">
    <property type="entry name" value="HflK"/>
</dbReference>
<comment type="subunit">
    <text evidence="2">HflC and HflK may interact to form a multimeric complex.</text>
</comment>
<keyword evidence="5" id="KW-0378">Hydrolase</keyword>
<feature type="domain" description="Band 7" evidence="4">
    <location>
        <begin position="44"/>
        <end position="220"/>
    </location>
</feature>